<comment type="caution">
    <text evidence="8">The sequence shown here is derived from an EMBL/GenBank/DDBJ whole genome shotgun (WGS) entry which is preliminary data.</text>
</comment>
<evidence type="ECO:0000256" key="2">
    <source>
        <dbReference type="ARBA" id="ARBA00012897"/>
    </source>
</evidence>
<dbReference type="Proteomes" id="UP001236507">
    <property type="component" value="Unassembled WGS sequence"/>
</dbReference>
<sequence>MIIGVPKEIKNNENRVALTPAGVAEFKKNGHTVYIQTLAGVGSGFTDEAYEKAGATILPTIEAVYEIAEMIVKVKEPIASEYKLIKENQLLFTYFHFASSEELTHAMIERKAICLAYETVEKADRSLPLLVPMSEVAGRMAIQEGAKYLEKPMGGRGILLGGVAGVKPANVLVLGGGIVGTQAAKMAAGLGANVTIMDISLPRLRYLEDVMPANVDTVMSNEYNVREAIKLADLIIGAVLIPGAKAPHLITRDMLKEMKPGTVLVDVAVDQGGCIETCTPTTHENPTFVIDEIVHYCVANMPGAVPYTSTLALTNATLPYAIQLANKGWEKACKENEELKKGLNVVNGKIVYKGVSEAWKLPYCHISEVLA</sequence>
<feature type="domain" description="Alanine dehydrogenase/pyridine nucleotide transhydrogenase N-terminal" evidence="7">
    <location>
        <begin position="4"/>
        <end position="137"/>
    </location>
</feature>
<dbReference type="PIRSF" id="PIRSF000183">
    <property type="entry name" value="Alanine_dh"/>
    <property type="match status" value="1"/>
</dbReference>
<dbReference type="PROSITE" id="PS00837">
    <property type="entry name" value="ALADH_PNT_2"/>
    <property type="match status" value="1"/>
</dbReference>
<dbReference type="SMART" id="SM01002">
    <property type="entry name" value="AlaDh_PNT_C"/>
    <property type="match status" value="1"/>
</dbReference>
<dbReference type="InterPro" id="IPR008143">
    <property type="entry name" value="Ala_DH/PNT_CS2"/>
</dbReference>
<dbReference type="InterPro" id="IPR007886">
    <property type="entry name" value="AlaDH/PNT_N"/>
</dbReference>
<name>A0ABT6Y388_9BACT</name>
<evidence type="ECO:0000256" key="1">
    <source>
        <dbReference type="ARBA" id="ARBA00005689"/>
    </source>
</evidence>
<dbReference type="PANTHER" id="PTHR42795:SF1">
    <property type="entry name" value="ALANINE DEHYDROGENASE"/>
    <property type="match status" value="1"/>
</dbReference>
<keyword evidence="3 5" id="KW-0560">Oxidoreductase</keyword>
<comment type="similarity">
    <text evidence="1 5">Belongs to the AlaDH/PNT family.</text>
</comment>
<accession>A0ABT6Y388</accession>
<dbReference type="Pfam" id="PF05222">
    <property type="entry name" value="AlaDh_PNT_N"/>
    <property type="match status" value="1"/>
</dbReference>
<evidence type="ECO:0000313" key="9">
    <source>
        <dbReference type="Proteomes" id="UP001236507"/>
    </source>
</evidence>
<dbReference type="InterPro" id="IPR008141">
    <property type="entry name" value="Ala_DH"/>
</dbReference>
<dbReference type="InterPro" id="IPR007698">
    <property type="entry name" value="AlaDH/PNT_NAD(H)-bd"/>
</dbReference>
<feature type="domain" description="Alanine dehydrogenase/pyridine nucleotide transhydrogenase NAD(H)-binding" evidence="6">
    <location>
        <begin position="149"/>
        <end position="297"/>
    </location>
</feature>
<dbReference type="Pfam" id="PF01262">
    <property type="entry name" value="AlaDh_PNT_C"/>
    <property type="match status" value="1"/>
</dbReference>
<evidence type="ECO:0000259" key="6">
    <source>
        <dbReference type="SMART" id="SM01002"/>
    </source>
</evidence>
<dbReference type="SMART" id="SM01003">
    <property type="entry name" value="AlaDh_PNT_N"/>
    <property type="match status" value="1"/>
</dbReference>
<dbReference type="SUPFAM" id="SSF52283">
    <property type="entry name" value="Formate/glycerate dehydrogenase catalytic domain-like"/>
    <property type="match status" value="1"/>
</dbReference>
<dbReference type="EC" id="1.4.1.1" evidence="2 5"/>
<dbReference type="Gene3D" id="3.40.50.720">
    <property type="entry name" value="NAD(P)-binding Rossmann-like Domain"/>
    <property type="match status" value="2"/>
</dbReference>
<reference evidence="8 9" key="1">
    <citation type="submission" date="2023-05" db="EMBL/GenBank/DDBJ databases">
        <title>Novel species of genus Flectobacillus isolated from stream in China.</title>
        <authorList>
            <person name="Lu H."/>
        </authorList>
    </citation>
    <scope>NUCLEOTIDE SEQUENCE [LARGE SCALE GENOMIC DNA]</scope>
    <source>
        <strain evidence="8 9">KCTC 42575</strain>
    </source>
</reference>
<evidence type="ECO:0000256" key="4">
    <source>
        <dbReference type="ARBA" id="ARBA00023027"/>
    </source>
</evidence>
<evidence type="ECO:0000259" key="7">
    <source>
        <dbReference type="SMART" id="SM01003"/>
    </source>
</evidence>
<dbReference type="RefSeq" id="WP_095164405.1">
    <property type="nucleotide sequence ID" value="NZ_JASHIF010000002.1"/>
</dbReference>
<dbReference type="GO" id="GO:0000286">
    <property type="term" value="F:alanine dehydrogenase activity"/>
    <property type="evidence" value="ECO:0007669"/>
    <property type="project" value="UniProtKB-EC"/>
</dbReference>
<dbReference type="PANTHER" id="PTHR42795">
    <property type="entry name" value="ALANINE DEHYDROGENASE"/>
    <property type="match status" value="1"/>
</dbReference>
<dbReference type="CDD" id="cd05305">
    <property type="entry name" value="L-AlaDH"/>
    <property type="match status" value="1"/>
</dbReference>
<gene>
    <name evidence="8" type="primary">ald</name>
    <name evidence="8" type="ORF">QM524_02340</name>
</gene>
<keyword evidence="9" id="KW-1185">Reference proteome</keyword>
<dbReference type="InterPro" id="IPR036291">
    <property type="entry name" value="NAD(P)-bd_dom_sf"/>
</dbReference>
<evidence type="ECO:0000313" key="8">
    <source>
        <dbReference type="EMBL" id="MDI9858038.1"/>
    </source>
</evidence>
<evidence type="ECO:0000256" key="3">
    <source>
        <dbReference type="ARBA" id="ARBA00023002"/>
    </source>
</evidence>
<evidence type="ECO:0000256" key="5">
    <source>
        <dbReference type="PIRNR" id="PIRNR000183"/>
    </source>
</evidence>
<comment type="catalytic activity">
    <reaction evidence="5">
        <text>L-alanine + NAD(+) + H2O = pyruvate + NH4(+) + NADH + H(+)</text>
        <dbReference type="Rhea" id="RHEA:18405"/>
        <dbReference type="ChEBI" id="CHEBI:15361"/>
        <dbReference type="ChEBI" id="CHEBI:15377"/>
        <dbReference type="ChEBI" id="CHEBI:15378"/>
        <dbReference type="ChEBI" id="CHEBI:28938"/>
        <dbReference type="ChEBI" id="CHEBI:57540"/>
        <dbReference type="ChEBI" id="CHEBI:57945"/>
        <dbReference type="ChEBI" id="CHEBI:57972"/>
        <dbReference type="EC" id="1.4.1.1"/>
    </reaction>
</comment>
<keyword evidence="4 5" id="KW-0520">NAD</keyword>
<dbReference type="NCBIfam" id="TIGR00518">
    <property type="entry name" value="alaDH"/>
    <property type="match status" value="1"/>
</dbReference>
<dbReference type="EMBL" id="JASHIF010000002">
    <property type="protein sequence ID" value="MDI9858038.1"/>
    <property type="molecule type" value="Genomic_DNA"/>
</dbReference>
<organism evidence="8 9">
    <name type="scientific">Flectobacillus roseus</name>
    <dbReference type="NCBI Taxonomy" id="502259"/>
    <lineage>
        <taxon>Bacteria</taxon>
        <taxon>Pseudomonadati</taxon>
        <taxon>Bacteroidota</taxon>
        <taxon>Cytophagia</taxon>
        <taxon>Cytophagales</taxon>
        <taxon>Flectobacillaceae</taxon>
        <taxon>Flectobacillus</taxon>
    </lineage>
</organism>
<protein>
    <recommendedName>
        <fullName evidence="2 5">Alanine dehydrogenase</fullName>
        <ecNumber evidence="2 5">1.4.1.1</ecNumber>
    </recommendedName>
</protein>
<proteinExistence type="inferred from homology"/>
<dbReference type="SUPFAM" id="SSF51735">
    <property type="entry name" value="NAD(P)-binding Rossmann-fold domains"/>
    <property type="match status" value="1"/>
</dbReference>